<dbReference type="Proteomes" id="UP001152964">
    <property type="component" value="Chromosome 12"/>
</dbReference>
<gene>
    <name evidence="2" type="primary">U6500H02250</name>
    <name evidence="1" type="synonym">U6500L03360</name>
    <name evidence="2" type="ORF">SEUBUCD650_0H02250</name>
    <name evidence="1" type="ORF">SEUBUCD650_0L03360</name>
</gene>
<proteinExistence type="predicted"/>
<reference evidence="2" key="1">
    <citation type="submission" date="2022-08" db="EMBL/GenBank/DDBJ databases">
        <authorList>
            <person name="Byrne P K."/>
        </authorList>
    </citation>
    <scope>NUCLEOTIDE SEQUENCE</scope>
    <source>
        <strain evidence="2">UCD650</strain>
    </source>
</reference>
<dbReference type="Proteomes" id="UP001152964">
    <property type="component" value="Chromosome 8"/>
</dbReference>
<evidence type="ECO:0000313" key="3">
    <source>
        <dbReference type="Proteomes" id="UP001152964"/>
    </source>
</evidence>
<evidence type="ECO:0000313" key="2">
    <source>
        <dbReference type="EMBL" id="CAI2026435.1"/>
    </source>
</evidence>
<organism evidence="2 3">
    <name type="scientific">Saccharomyces eubayanus</name>
    <name type="common">Yeast</name>
    <dbReference type="NCBI Taxonomy" id="1080349"/>
    <lineage>
        <taxon>Eukaryota</taxon>
        <taxon>Fungi</taxon>
        <taxon>Dikarya</taxon>
        <taxon>Ascomycota</taxon>
        <taxon>Saccharomycotina</taxon>
        <taxon>Saccharomycetes</taxon>
        <taxon>Saccharomycetales</taxon>
        <taxon>Saccharomycetaceae</taxon>
        <taxon>Saccharomyces</taxon>
    </lineage>
</organism>
<dbReference type="EMBL" id="OX291498">
    <property type="protein sequence ID" value="CAI2026435.1"/>
    <property type="molecule type" value="Genomic_DNA"/>
</dbReference>
<protein>
    <submittedName>
        <fullName evidence="2">Uncharacterized protein</fullName>
    </submittedName>
</protein>
<sequence>MNPGPSVQ</sequence>
<dbReference type="EMBL" id="OX291502">
    <property type="protein sequence ID" value="CAI1594098.1"/>
    <property type="molecule type" value="Genomic_DNA"/>
</dbReference>
<keyword evidence="3" id="KW-1185">Reference proteome</keyword>
<name>A0ABN8VUJ0_SACEU</name>
<evidence type="ECO:0000313" key="1">
    <source>
        <dbReference type="EMBL" id="CAI1594098.1"/>
    </source>
</evidence>
<accession>A0ABN8VUJ0</accession>